<feature type="transmembrane region" description="Helical" evidence="7">
    <location>
        <begin position="300"/>
        <end position="323"/>
    </location>
</feature>
<evidence type="ECO:0000256" key="4">
    <source>
        <dbReference type="ARBA" id="ARBA00022989"/>
    </source>
</evidence>
<feature type="domain" description="ABC3 transporter permease C-terminal" evidence="8">
    <location>
        <begin position="303"/>
        <end position="432"/>
    </location>
</feature>
<evidence type="ECO:0000256" key="5">
    <source>
        <dbReference type="ARBA" id="ARBA00023136"/>
    </source>
</evidence>
<reference evidence="9 10" key="1">
    <citation type="journal article" date="2019" name="Int. J. Syst. Evol. Microbiol.">
        <title>The Global Catalogue of Microorganisms (GCM) 10K type strain sequencing project: providing services to taxonomists for standard genome sequencing and annotation.</title>
        <authorList>
            <consortium name="The Broad Institute Genomics Platform"/>
            <consortium name="The Broad Institute Genome Sequencing Center for Infectious Disease"/>
            <person name="Wu L."/>
            <person name="Ma J."/>
        </authorList>
    </citation>
    <scope>NUCLEOTIDE SEQUENCE [LARGE SCALE GENOMIC DNA]</scope>
    <source>
        <strain evidence="9 10">JCM 16013</strain>
    </source>
</reference>
<dbReference type="InterPro" id="IPR003838">
    <property type="entry name" value="ABC3_permease_C"/>
</dbReference>
<evidence type="ECO:0000256" key="1">
    <source>
        <dbReference type="ARBA" id="ARBA00004651"/>
    </source>
</evidence>
<feature type="transmembrane region" description="Helical" evidence="7">
    <location>
        <begin position="938"/>
        <end position="960"/>
    </location>
</feature>
<feature type="transmembrane region" description="Helical" evidence="7">
    <location>
        <begin position="397"/>
        <end position="422"/>
    </location>
</feature>
<feature type="transmembrane region" description="Helical" evidence="7">
    <location>
        <begin position="530"/>
        <end position="548"/>
    </location>
</feature>
<evidence type="ECO:0000256" key="6">
    <source>
        <dbReference type="ARBA" id="ARBA00038076"/>
    </source>
</evidence>
<evidence type="ECO:0000256" key="3">
    <source>
        <dbReference type="ARBA" id="ARBA00022692"/>
    </source>
</evidence>
<feature type="transmembrane region" description="Helical" evidence="7">
    <location>
        <begin position="451"/>
        <end position="470"/>
    </location>
</feature>
<dbReference type="PANTHER" id="PTHR30572">
    <property type="entry name" value="MEMBRANE COMPONENT OF TRANSPORTER-RELATED"/>
    <property type="match status" value="1"/>
</dbReference>
<dbReference type="Pfam" id="PF02687">
    <property type="entry name" value="FtsX"/>
    <property type="match status" value="2"/>
</dbReference>
<feature type="transmembrane region" description="Helical" evidence="7">
    <location>
        <begin position="845"/>
        <end position="869"/>
    </location>
</feature>
<dbReference type="Proteomes" id="UP001499854">
    <property type="component" value="Unassembled WGS sequence"/>
</dbReference>
<evidence type="ECO:0000313" key="10">
    <source>
        <dbReference type="Proteomes" id="UP001499854"/>
    </source>
</evidence>
<keyword evidence="2" id="KW-1003">Cell membrane</keyword>
<dbReference type="PANTHER" id="PTHR30572:SF4">
    <property type="entry name" value="ABC TRANSPORTER PERMEASE YTRF"/>
    <property type="match status" value="1"/>
</dbReference>
<protein>
    <recommendedName>
        <fullName evidence="8">ABC3 transporter permease C-terminal domain-containing protein</fullName>
    </recommendedName>
</protein>
<evidence type="ECO:0000313" key="9">
    <source>
        <dbReference type="EMBL" id="GAA1962143.1"/>
    </source>
</evidence>
<comment type="similarity">
    <text evidence="6">Belongs to the ABC-4 integral membrane protein family.</text>
</comment>
<feature type="transmembrane region" description="Helical" evidence="7">
    <location>
        <begin position="45"/>
        <end position="66"/>
    </location>
</feature>
<evidence type="ECO:0000259" key="8">
    <source>
        <dbReference type="Pfam" id="PF02687"/>
    </source>
</evidence>
<feature type="transmembrane region" description="Helical" evidence="7">
    <location>
        <begin position="6"/>
        <end position="25"/>
    </location>
</feature>
<dbReference type="InterPro" id="IPR050250">
    <property type="entry name" value="Macrolide_Exporter_MacB"/>
</dbReference>
<comment type="subcellular location">
    <subcellularLocation>
        <location evidence="1">Cell membrane</location>
        <topology evidence="1">Multi-pass membrane protein</topology>
    </subcellularLocation>
</comment>
<evidence type="ECO:0000256" key="2">
    <source>
        <dbReference type="ARBA" id="ARBA00022475"/>
    </source>
</evidence>
<sequence>MYPNLTPTLLALLGAAFAAAAFIAIRKPFLRRLALRQVSRRRTEAMLVVGGSVLGSAVIAAGLIVGDTLNYSVGQNAYQHLGPVDEIVDSSTLAAGAHAADLLAPLKHDPRVDGLMTVHMEQTAVASGISRAVPRAYTIEADFTQAAAFGAAGGPSGLSGTTPVPGQTVVNSDLATALHLKTGDPVTLYVFGQPVVEKVARIVPTRGLAGLGESNSDGTAFVAPGTFAAAAQAVPGAQPRTLTLVSNAGGVTSGDKLTASVTAEIRNLLGSSTGTQAAVQTPKHDVLKAARDAGNGMGSLFLFIGSFCIIVGVVLLMNIFVMLAEERKPEMGMLRAIGLKRSRLVRSFLIEGSVYALAASVLGVLLGIGVGRLAVVVAARIFRNGAGGGNSNSLSLVFHFTATSLVNALAMGFLIAFLTALVMSVRISRFNIIAAIRDLPAPGIAAMRTRTVVLCLAGSLLAAALSVPAVVGGRSVALYIWPTVAIMLAIPVLTRFAPPRAVYTATSFAVLAWTSLANTVRPHVFDTNSTATYIIMGCILIIASVILVSQNQETLLRPFRRGIERPTAGGLTARLAVTYPLARRFRTGALLMMYSLIVFTLVLLSVLNSMIQGTVSQGVSFATGGYALRLDYNPATPPDVVSSLGTSPFAGRVAAVAPLTVAPAKVQDLGPHGLGPANVTVVGLPGAVTRGDGFALMNHMAALGPDDRSAWRAVASDPRYVILDQYVAVQPGPAQTLYTSGDHVTLVDQATGRTEVKTIAGVMKTSAAFLGIGGRVAYPILMSDTAAKSEFGAQAVSSAALVTPAAGVSETSLAAELQGHYLTGGMVVTPIAQQVRQNYNATLGFFQLMQGFLILGLLIAVAGLGVVMVRAVRERRRTIGVLRALGYQARWIRGAFLGESALIATEGIVLGTTLSVFVSYLLFRNNAAFSGYEVGFSVPWIATFVITGIAFLASMAATYLPARKAAQTLPAVALRIVD</sequence>
<proteinExistence type="inferred from homology"/>
<feature type="transmembrane region" description="Helical" evidence="7">
    <location>
        <begin position="501"/>
        <end position="518"/>
    </location>
</feature>
<organism evidence="9 10">
    <name type="scientific">Catenulispora subtropica</name>
    <dbReference type="NCBI Taxonomy" id="450798"/>
    <lineage>
        <taxon>Bacteria</taxon>
        <taxon>Bacillati</taxon>
        <taxon>Actinomycetota</taxon>
        <taxon>Actinomycetes</taxon>
        <taxon>Catenulisporales</taxon>
        <taxon>Catenulisporaceae</taxon>
        <taxon>Catenulispora</taxon>
    </lineage>
</organism>
<feature type="transmembrane region" description="Helical" evidence="7">
    <location>
        <begin position="900"/>
        <end position="923"/>
    </location>
</feature>
<keyword evidence="10" id="KW-1185">Reference proteome</keyword>
<feature type="transmembrane region" description="Helical" evidence="7">
    <location>
        <begin position="589"/>
        <end position="611"/>
    </location>
</feature>
<dbReference type="RefSeq" id="WP_344656552.1">
    <property type="nucleotide sequence ID" value="NZ_BAAAQM010000008.1"/>
</dbReference>
<feature type="transmembrane region" description="Helical" evidence="7">
    <location>
        <begin position="476"/>
        <end position="494"/>
    </location>
</feature>
<evidence type="ECO:0000256" key="7">
    <source>
        <dbReference type="SAM" id="Phobius"/>
    </source>
</evidence>
<accession>A0ABN2R2C9</accession>
<keyword evidence="4 7" id="KW-1133">Transmembrane helix</keyword>
<name>A0ABN2R2C9_9ACTN</name>
<dbReference type="EMBL" id="BAAAQM010000008">
    <property type="protein sequence ID" value="GAA1962143.1"/>
    <property type="molecule type" value="Genomic_DNA"/>
</dbReference>
<feature type="domain" description="ABC3 transporter permease C-terminal" evidence="8">
    <location>
        <begin position="852"/>
        <end position="967"/>
    </location>
</feature>
<keyword evidence="5 7" id="KW-0472">Membrane</keyword>
<gene>
    <name evidence="9" type="ORF">GCM10009838_18730</name>
</gene>
<comment type="caution">
    <text evidence="9">The sequence shown here is derived from an EMBL/GenBank/DDBJ whole genome shotgun (WGS) entry which is preliminary data.</text>
</comment>
<feature type="transmembrane region" description="Helical" evidence="7">
    <location>
        <begin position="344"/>
        <end position="377"/>
    </location>
</feature>
<keyword evidence="3 7" id="KW-0812">Transmembrane</keyword>